<dbReference type="Pfam" id="PF20155">
    <property type="entry name" value="TMP_3"/>
    <property type="match status" value="1"/>
</dbReference>
<evidence type="ECO:0000256" key="6">
    <source>
        <dbReference type="SAM" id="Phobius"/>
    </source>
</evidence>
<comment type="caution">
    <text evidence="8">The sequence shown here is derived from an EMBL/GenBank/DDBJ whole genome shotgun (WGS) entry which is preliminary data.</text>
</comment>
<evidence type="ECO:0000259" key="7">
    <source>
        <dbReference type="PROSITE" id="PS51935"/>
    </source>
</evidence>
<accession>A0A930KW67</accession>
<dbReference type="PANTHER" id="PTHR47359:SF3">
    <property type="entry name" value="NLP_P60 DOMAIN-CONTAINING PROTEIN-RELATED"/>
    <property type="match status" value="1"/>
</dbReference>
<organism evidence="8 9">
    <name type="scientific">Rothia mucilaginosa</name>
    <dbReference type="NCBI Taxonomy" id="43675"/>
    <lineage>
        <taxon>Bacteria</taxon>
        <taxon>Bacillati</taxon>
        <taxon>Actinomycetota</taxon>
        <taxon>Actinomycetes</taxon>
        <taxon>Micrococcales</taxon>
        <taxon>Micrococcaceae</taxon>
        <taxon>Rothia</taxon>
    </lineage>
</organism>
<evidence type="ECO:0000256" key="2">
    <source>
        <dbReference type="ARBA" id="ARBA00022670"/>
    </source>
</evidence>
<dbReference type="Gene3D" id="1.20.120.20">
    <property type="entry name" value="Apolipoprotein"/>
    <property type="match status" value="1"/>
</dbReference>
<feature type="region of interest" description="Disordered" evidence="5">
    <location>
        <begin position="152"/>
        <end position="179"/>
    </location>
</feature>
<dbReference type="InterPro" id="IPR051794">
    <property type="entry name" value="PG_Endopeptidase_C40"/>
</dbReference>
<comment type="similarity">
    <text evidence="1">Belongs to the peptidase C40 family.</text>
</comment>
<dbReference type="Pfam" id="PF00877">
    <property type="entry name" value="NLPC_P60"/>
    <property type="match status" value="1"/>
</dbReference>
<evidence type="ECO:0000256" key="5">
    <source>
        <dbReference type="SAM" id="MobiDB-lite"/>
    </source>
</evidence>
<dbReference type="InterPro" id="IPR038765">
    <property type="entry name" value="Papain-like_cys_pep_sf"/>
</dbReference>
<dbReference type="SUPFAM" id="SSF54001">
    <property type="entry name" value="Cysteine proteinases"/>
    <property type="match status" value="1"/>
</dbReference>
<dbReference type="Gene3D" id="3.90.1720.10">
    <property type="entry name" value="endopeptidase domain like (from Nostoc punctiforme)"/>
    <property type="match status" value="1"/>
</dbReference>
<keyword evidence="3" id="KW-0378">Hydrolase</keyword>
<dbReference type="Proteomes" id="UP000770330">
    <property type="component" value="Unassembled WGS sequence"/>
</dbReference>
<dbReference type="NCBIfam" id="TIGR02675">
    <property type="entry name" value="tape_meas_nterm"/>
    <property type="match status" value="1"/>
</dbReference>
<evidence type="ECO:0000256" key="1">
    <source>
        <dbReference type="ARBA" id="ARBA00007074"/>
    </source>
</evidence>
<evidence type="ECO:0000256" key="3">
    <source>
        <dbReference type="ARBA" id="ARBA00022801"/>
    </source>
</evidence>
<keyword evidence="6" id="KW-1133">Transmembrane helix</keyword>
<feature type="domain" description="NlpC/P60" evidence="7">
    <location>
        <begin position="1108"/>
        <end position="1231"/>
    </location>
</feature>
<sequence>MAGVYQAGTVYVDVVPSMRGFFKSIENATATQLPQVAGDAGKKYAEKFKEKVSESGKDLVNAIADPLGKSTARLRQEAAQAGAALQEAHAKVEKSSSALAKARAEEETAATAVERAERALAAARSNSSADSAAVARAESALASAREASAAANKKADQASANHADSLRKEKATSDSAKAATEALDQRISKAPSNWERFTTSLKGWVREADNVEHEAREVDSSLGLVGSGVTSLGGLVTSALGPLALLGAAVGIGGFASEAIAASDATNKFADTLRFAGVDDSTIERLGASAQEYADRTVYDLADIQGITSQLAANSVDGFDRLAEAAGNLNAVSGGTADTYKSLGLALVQVNGAGKLQTQDWNQVANAIPGASGKIQQALSDMGAYTGNFREAMAEGQISAEEFNQALLQLGFDDVAVAAASDVSRIENAAGNLQATIVGGFKDMIDLAKPQLTDFMSWMSDTLGAGFAWIKDVGVPSIQGIWDVLANGNFSGPIFGLEEDSGLVDFLFNLRDAGMAAWEMLKSGWDAATNLASAFAPLAQSVWDMVSAFGGDGPSMIQRTAEALKSVFDWVGKNTDIVAPLVTAVVAGTAAFKGMSAAMGAVNAVKAAGGLLQFVKATNLAKAAQVAFNFVMNMNPIGAIVTAIAALVAGLVYFFTQTETGRKAWAAITEAFYSFVDWISSAWSSAMESISSWWTGTWDGVSGFFSTYVVQPLQTAWDAITAVWDGIVTVFKTAFAIIVGVVLTPIKLYIQAWVAVFTWAYDNVIKPVWDAICQAFTWAYDSVIKPVFEQIASTWQWIAGIATEVFGGIVSFLEGVWASITTGVTTAWNLIVAGVTWYINTVWNIVSTVFTTVAGVVSSIWNGISSTVSGVWESIKSTASAAVQWVYDSVTNVFSSMSSGVSSTFDGMRSAIESVWNKVKSVAAKPVNFIIDTVYTNGLKSMVETVASKIGLSLTLPTVPRIAEYAGGGIVPGYSPGHDTIPAMLSPGEAILVPELVRQIGPSRIIAANYAASKRRPGGSPGKAPTGFSGGGIAHFAGGGIAGWFADAARGVSEFFRDPLGSIAQLITEPVRGLMKGIAPGVIGELGAGGVESLLAGVGSFFKKKAEESSSAGLVGAAMRAVQMQVPYVWGGSAIPPGLDCSGLVYWAAQQLGLGWPRLTAAGYQSGSTPVPWTQAAPGDLLFWGAPAHHIAIYAGGGQMIEEPKPGLNARHTGIWGSPTVGRYGGARKYDRGGWLPSGVTAAVNQTGTREAILTARQWADVSALAASGANAMPSLDGAQVNLVLDDGHSFRAHVESISTGVLVRRKQLAGRSR</sequence>
<evidence type="ECO:0000313" key="9">
    <source>
        <dbReference type="Proteomes" id="UP000770330"/>
    </source>
</evidence>
<dbReference type="GO" id="GO:0006508">
    <property type="term" value="P:proteolysis"/>
    <property type="evidence" value="ECO:0007669"/>
    <property type="project" value="UniProtKB-KW"/>
</dbReference>
<evidence type="ECO:0000256" key="4">
    <source>
        <dbReference type="ARBA" id="ARBA00022807"/>
    </source>
</evidence>
<evidence type="ECO:0000313" key="8">
    <source>
        <dbReference type="EMBL" id="MBF1658115.1"/>
    </source>
</evidence>
<dbReference type="EMBL" id="JABZXO010000035">
    <property type="protein sequence ID" value="MBF1658115.1"/>
    <property type="molecule type" value="Genomic_DNA"/>
</dbReference>
<keyword evidence="4" id="KW-0788">Thiol protease</keyword>
<dbReference type="PROSITE" id="PS51935">
    <property type="entry name" value="NLPC_P60"/>
    <property type="match status" value="1"/>
</dbReference>
<dbReference type="RefSeq" id="WP_303945791.1">
    <property type="nucleotide sequence ID" value="NZ_JABZXO010000035.1"/>
</dbReference>
<dbReference type="GO" id="GO:0008234">
    <property type="term" value="F:cysteine-type peptidase activity"/>
    <property type="evidence" value="ECO:0007669"/>
    <property type="project" value="UniProtKB-KW"/>
</dbReference>
<name>A0A930KW67_9MICC</name>
<protein>
    <submittedName>
        <fullName evidence="8">C40 family peptidase</fullName>
    </submittedName>
</protein>
<proteinExistence type="inferred from homology"/>
<reference evidence="8" key="1">
    <citation type="submission" date="2020-04" db="EMBL/GenBank/DDBJ databases">
        <title>Deep metagenomics examines the oral microbiome during advanced dental caries in children, revealing novel taxa and co-occurrences with host molecules.</title>
        <authorList>
            <person name="Baker J.L."/>
            <person name="Morton J.T."/>
            <person name="Dinis M."/>
            <person name="Alvarez R."/>
            <person name="Tran N.C."/>
            <person name="Knight R."/>
            <person name="Edlund A."/>
        </authorList>
    </citation>
    <scope>NUCLEOTIDE SEQUENCE</scope>
    <source>
        <strain evidence="8">JCVI_39_bin.18</strain>
    </source>
</reference>
<keyword evidence="6" id="KW-0812">Transmembrane</keyword>
<gene>
    <name evidence="8" type="ORF">HXO61_09345</name>
</gene>
<feature type="transmembrane region" description="Helical" evidence="6">
    <location>
        <begin position="637"/>
        <end position="655"/>
    </location>
</feature>
<keyword evidence="6" id="KW-0472">Membrane</keyword>
<dbReference type="InterPro" id="IPR013491">
    <property type="entry name" value="Tape_meas_N"/>
</dbReference>
<keyword evidence="2" id="KW-0645">Protease</keyword>
<dbReference type="PANTHER" id="PTHR47359">
    <property type="entry name" value="PEPTIDOGLYCAN DL-ENDOPEPTIDASE CWLO"/>
    <property type="match status" value="1"/>
</dbReference>
<dbReference type="InterPro" id="IPR000064">
    <property type="entry name" value="NLP_P60_dom"/>
</dbReference>